<dbReference type="RefSeq" id="WP_142535356.1">
    <property type="nucleotide sequence ID" value="NZ_SGJB01000003.1"/>
</dbReference>
<dbReference type="InterPro" id="IPR032726">
    <property type="entry name" value="ThiS-like_dom"/>
</dbReference>
<dbReference type="InterPro" id="IPR035985">
    <property type="entry name" value="Ubiquitin-activating_enz"/>
</dbReference>
<dbReference type="PANTHER" id="PTHR43267">
    <property type="entry name" value="TRNA THREONYLCARBAMOYLADENOSINE DEHYDRATASE"/>
    <property type="match status" value="1"/>
</dbReference>
<gene>
    <name evidence="3" type="primary">thiF</name>
    <name evidence="3" type="ORF">EXD82_02595</name>
</gene>
<dbReference type="PANTHER" id="PTHR43267:SF3">
    <property type="entry name" value="THIF PROTEIN"/>
    <property type="match status" value="1"/>
</dbReference>
<organism evidence="3 4">
    <name type="scientific">Peptacetobacter hominis</name>
    <dbReference type="NCBI Taxonomy" id="2743610"/>
    <lineage>
        <taxon>Bacteria</taxon>
        <taxon>Bacillati</taxon>
        <taxon>Bacillota</taxon>
        <taxon>Clostridia</taxon>
        <taxon>Peptostreptococcales</taxon>
        <taxon>Peptostreptococcaceae</taxon>
        <taxon>Peptacetobacter</taxon>
    </lineage>
</organism>
<reference evidence="3 4" key="1">
    <citation type="submission" date="2019-02" db="EMBL/GenBank/DDBJ databases">
        <title>Peptostreptococcaceae bacterium ZHW00191 nov., a new bacterium isolated from the human gut.</title>
        <authorList>
            <person name="Zhou H.-W."/>
            <person name="Chen X.-J."/>
        </authorList>
    </citation>
    <scope>NUCLEOTIDE SEQUENCE [LARGE SCALE GENOMIC DNA]</scope>
    <source>
        <strain evidence="3 4">ZHW00191</strain>
    </source>
</reference>
<dbReference type="NCBIfam" id="TIGR02354">
    <property type="entry name" value="thiF_fam2"/>
    <property type="match status" value="1"/>
</dbReference>
<accession>A0A544QX73</accession>
<evidence type="ECO:0000313" key="3">
    <source>
        <dbReference type="EMBL" id="TQQ85304.1"/>
    </source>
</evidence>
<dbReference type="Pfam" id="PF14453">
    <property type="entry name" value="ThiS-like"/>
    <property type="match status" value="1"/>
</dbReference>
<dbReference type="EMBL" id="SGJB01000003">
    <property type="protein sequence ID" value="TQQ85304.1"/>
    <property type="molecule type" value="Genomic_DNA"/>
</dbReference>
<dbReference type="Gene3D" id="3.40.50.720">
    <property type="entry name" value="NAD(P)-binding Rossmann-like Domain"/>
    <property type="match status" value="1"/>
</dbReference>
<sequence>MSFCNIKIYINEKETSVAEGVELKDIKEKFYPNSDITILNGFPIDIKKDNRAVSEKDRISFIKKGICPDKDELESLLIARHTPGLHNSLKDGKIAILGLGGLGSNIAISLARVGIGKLIIADFDIVEPSNLNRQNYFISDIGKKKTEATKENIKMANPFIDIETHDLMVTPENMQIFSDTDIIIEAFDNPESKARISNYVLKYMKNKCLIASSGMAGYYDSNIIQTKKIRENFYICGDFVHEAREGDGLMAPRVSICANHMANLAVQILADKKL</sequence>
<dbReference type="GO" id="GO:0008641">
    <property type="term" value="F:ubiquitin-like modifier activating enzyme activity"/>
    <property type="evidence" value="ECO:0007669"/>
    <property type="project" value="InterPro"/>
</dbReference>
<dbReference type="AlphaFoldDB" id="A0A544QX73"/>
<evidence type="ECO:0000259" key="1">
    <source>
        <dbReference type="Pfam" id="PF00899"/>
    </source>
</evidence>
<dbReference type="GO" id="GO:0061504">
    <property type="term" value="P:cyclic threonylcarbamoyladenosine biosynthetic process"/>
    <property type="evidence" value="ECO:0007669"/>
    <property type="project" value="TreeGrafter"/>
</dbReference>
<dbReference type="GO" id="GO:0061503">
    <property type="term" value="F:tRNA threonylcarbamoyladenosine dehydratase"/>
    <property type="evidence" value="ECO:0007669"/>
    <property type="project" value="TreeGrafter"/>
</dbReference>
<dbReference type="InterPro" id="IPR045886">
    <property type="entry name" value="ThiF/MoeB/HesA"/>
</dbReference>
<feature type="domain" description="THIF-type NAD/FAD binding fold" evidence="1">
    <location>
        <begin position="86"/>
        <end position="272"/>
    </location>
</feature>
<name>A0A544QX73_9FIRM</name>
<dbReference type="Pfam" id="PF00899">
    <property type="entry name" value="ThiF"/>
    <property type="match status" value="1"/>
</dbReference>
<proteinExistence type="predicted"/>
<keyword evidence="4" id="KW-1185">Reference proteome</keyword>
<protein>
    <submittedName>
        <fullName evidence="3">Thiamine biosynthesis protein ThiF</fullName>
    </submittedName>
</protein>
<comment type="caution">
    <text evidence="3">The sequence shown here is derived from an EMBL/GenBank/DDBJ whole genome shotgun (WGS) entry which is preliminary data.</text>
</comment>
<evidence type="ECO:0000313" key="4">
    <source>
        <dbReference type="Proteomes" id="UP000317863"/>
    </source>
</evidence>
<dbReference type="InterPro" id="IPR012729">
    <property type="entry name" value="ThiF_fam2"/>
</dbReference>
<feature type="domain" description="ThiS-like ubiquitin" evidence="2">
    <location>
        <begin position="6"/>
        <end position="65"/>
    </location>
</feature>
<evidence type="ECO:0000259" key="2">
    <source>
        <dbReference type="Pfam" id="PF14453"/>
    </source>
</evidence>
<dbReference type="InterPro" id="IPR000594">
    <property type="entry name" value="ThiF_NAD_FAD-bd"/>
</dbReference>
<dbReference type="OrthoDB" id="9804286at2"/>
<dbReference type="NCBIfam" id="NF006395">
    <property type="entry name" value="PRK08644.1"/>
    <property type="match status" value="1"/>
</dbReference>
<dbReference type="Proteomes" id="UP000317863">
    <property type="component" value="Unassembled WGS sequence"/>
</dbReference>
<dbReference type="SUPFAM" id="SSF69572">
    <property type="entry name" value="Activating enzymes of the ubiquitin-like proteins"/>
    <property type="match status" value="1"/>
</dbReference>